<protein>
    <submittedName>
        <fullName evidence="1">Uncharacterized protein</fullName>
    </submittedName>
</protein>
<comment type="caution">
    <text evidence="1">The sequence shown here is derived from an EMBL/GenBank/DDBJ whole genome shotgun (WGS) entry which is preliminary data.</text>
</comment>
<name>A0ACB9R826_9MYRT</name>
<evidence type="ECO:0000313" key="1">
    <source>
        <dbReference type="EMBL" id="KAI4374426.1"/>
    </source>
</evidence>
<dbReference type="EMBL" id="CM042883">
    <property type="protein sequence ID" value="KAI4374426.1"/>
    <property type="molecule type" value="Genomic_DNA"/>
</dbReference>
<organism evidence="1 2">
    <name type="scientific">Melastoma candidum</name>
    <dbReference type="NCBI Taxonomy" id="119954"/>
    <lineage>
        <taxon>Eukaryota</taxon>
        <taxon>Viridiplantae</taxon>
        <taxon>Streptophyta</taxon>
        <taxon>Embryophyta</taxon>
        <taxon>Tracheophyta</taxon>
        <taxon>Spermatophyta</taxon>
        <taxon>Magnoliopsida</taxon>
        <taxon>eudicotyledons</taxon>
        <taxon>Gunneridae</taxon>
        <taxon>Pentapetalae</taxon>
        <taxon>rosids</taxon>
        <taxon>malvids</taxon>
        <taxon>Myrtales</taxon>
        <taxon>Melastomataceae</taxon>
        <taxon>Melastomatoideae</taxon>
        <taxon>Melastomateae</taxon>
        <taxon>Melastoma</taxon>
    </lineage>
</organism>
<accession>A0ACB9R826</accession>
<evidence type="ECO:0000313" key="2">
    <source>
        <dbReference type="Proteomes" id="UP001057402"/>
    </source>
</evidence>
<proteinExistence type="predicted"/>
<reference evidence="2" key="1">
    <citation type="journal article" date="2023" name="Front. Plant Sci.">
        <title>Chromosomal-level genome assembly of Melastoma candidum provides insights into trichome evolution.</title>
        <authorList>
            <person name="Zhong Y."/>
            <person name="Wu W."/>
            <person name="Sun C."/>
            <person name="Zou P."/>
            <person name="Liu Y."/>
            <person name="Dai S."/>
            <person name="Zhou R."/>
        </authorList>
    </citation>
    <scope>NUCLEOTIDE SEQUENCE [LARGE SCALE GENOMIC DNA]</scope>
</reference>
<sequence length="139" mass="16179">MDVYNKKRAERRIPTFGSWESYEGIPFTSYFESADHRVFRHYSYSGEGDLYQCTYGAAIPFPTSRGIVRRVKDSQESWAEGDDLEGFPRTRVARLSRPNSKPVDEDLYQIPVQLVHTKAKRKKQRSGFFTRCFLPVICV</sequence>
<gene>
    <name evidence="1" type="ORF">MLD38_012423</name>
</gene>
<dbReference type="Proteomes" id="UP001057402">
    <property type="component" value="Chromosome 4"/>
</dbReference>
<keyword evidence="2" id="KW-1185">Reference proteome</keyword>